<dbReference type="RefSeq" id="XP_018288031.1">
    <property type="nucleotide sequence ID" value="XM_018440627.1"/>
</dbReference>
<dbReference type="VEuPathDB" id="FungiDB:PHYBLDRAFT_60313"/>
<sequence length="141" mass="15995">MKGLVLIGVEMTLKVDLQKICLCISQSNIKQQKQHHDASLGYTVNSVLEMLPTDSADYNEVGEKLRFSLDDILSIIEISCQLGQELEIIRYIATKNTLPKKYCPSFLCDPDLSTAIEDTKWLRNWITILRLESLPHANTIT</sequence>
<reference evidence="2" key="1">
    <citation type="submission" date="2015-06" db="EMBL/GenBank/DDBJ databases">
        <title>Expansion of signal transduction pathways in fungi by whole-genome duplication.</title>
        <authorList>
            <consortium name="DOE Joint Genome Institute"/>
            <person name="Corrochano L.M."/>
            <person name="Kuo A."/>
            <person name="Marcet-Houben M."/>
            <person name="Polaino S."/>
            <person name="Salamov A."/>
            <person name="Villalobos J.M."/>
            <person name="Alvarez M.I."/>
            <person name="Avalos J."/>
            <person name="Benito E.P."/>
            <person name="Benoit I."/>
            <person name="Burger G."/>
            <person name="Camino L.P."/>
            <person name="Canovas D."/>
            <person name="Cerda-Olmedo E."/>
            <person name="Cheng J.-F."/>
            <person name="Dominguez A."/>
            <person name="Elias M."/>
            <person name="Eslava A.P."/>
            <person name="Glaser F."/>
            <person name="Grimwood J."/>
            <person name="Gutierrez G."/>
            <person name="Heitman J."/>
            <person name="Henrissat B."/>
            <person name="Iturriaga E.A."/>
            <person name="Lang B.F."/>
            <person name="Lavin J.L."/>
            <person name="Lee S."/>
            <person name="Li W."/>
            <person name="Lindquist E."/>
            <person name="Lopez-Garcia S."/>
            <person name="Luque E.M."/>
            <person name="Marcos A.T."/>
            <person name="Martin J."/>
            <person name="McCluskey K."/>
            <person name="Medina H.R."/>
            <person name="Miralles-Duran A."/>
            <person name="Miyazaki A."/>
            <person name="Munoz-Torres E."/>
            <person name="Oguiza J.A."/>
            <person name="Ohm R."/>
            <person name="Olmedo M."/>
            <person name="Orejas M."/>
            <person name="Ortiz-Castellanos L."/>
            <person name="Pisabarro A.G."/>
            <person name="Rodriguez-Romero J."/>
            <person name="Ruiz-Herrera J."/>
            <person name="Ruiz-Vazquez R."/>
            <person name="Sanz C."/>
            <person name="Schackwitz W."/>
            <person name="Schmutz J."/>
            <person name="Shahriari M."/>
            <person name="Shelest E."/>
            <person name="Silva-Franco F."/>
            <person name="Soanes D."/>
            <person name="Syed K."/>
            <person name="Tagua V.G."/>
            <person name="Talbot N.J."/>
            <person name="Thon M."/>
            <person name="De vries R.P."/>
            <person name="Wiebenga A."/>
            <person name="Yadav J.S."/>
            <person name="Braun E.L."/>
            <person name="Baker S."/>
            <person name="Garre V."/>
            <person name="Horwitz B."/>
            <person name="Torres-Martinez S."/>
            <person name="Idnurm A."/>
            <person name="Herrera-Estrella A."/>
            <person name="Gabaldon T."/>
            <person name="Grigoriev I.V."/>
        </authorList>
    </citation>
    <scope>NUCLEOTIDE SEQUENCE [LARGE SCALE GENOMIC DNA]</scope>
    <source>
        <strain evidence="2">NRRL 1555(-)</strain>
    </source>
</reference>
<evidence type="ECO:0000313" key="2">
    <source>
        <dbReference type="Proteomes" id="UP000077315"/>
    </source>
</evidence>
<proteinExistence type="predicted"/>
<accession>A0A162ZZA1</accession>
<protein>
    <submittedName>
        <fullName evidence="1">Uncharacterized protein</fullName>
    </submittedName>
</protein>
<evidence type="ECO:0000313" key="1">
    <source>
        <dbReference type="EMBL" id="OAD69991.1"/>
    </source>
</evidence>
<organism evidence="1 2">
    <name type="scientific">Phycomyces blakesleeanus (strain ATCC 8743b / DSM 1359 / FGSC 10004 / NBRC 33097 / NRRL 1555)</name>
    <dbReference type="NCBI Taxonomy" id="763407"/>
    <lineage>
        <taxon>Eukaryota</taxon>
        <taxon>Fungi</taxon>
        <taxon>Fungi incertae sedis</taxon>
        <taxon>Mucoromycota</taxon>
        <taxon>Mucoromycotina</taxon>
        <taxon>Mucoromycetes</taxon>
        <taxon>Mucorales</taxon>
        <taxon>Phycomycetaceae</taxon>
        <taxon>Phycomyces</taxon>
    </lineage>
</organism>
<dbReference type="AlphaFoldDB" id="A0A162ZZA1"/>
<keyword evidence="2" id="KW-1185">Reference proteome</keyword>
<name>A0A162ZZA1_PHYB8</name>
<dbReference type="Proteomes" id="UP000077315">
    <property type="component" value="Unassembled WGS sequence"/>
</dbReference>
<gene>
    <name evidence="1" type="ORF">PHYBLDRAFT_60313</name>
</gene>
<dbReference type="InParanoid" id="A0A162ZZA1"/>
<dbReference type="EMBL" id="KV440990">
    <property type="protein sequence ID" value="OAD69991.1"/>
    <property type="molecule type" value="Genomic_DNA"/>
</dbReference>
<dbReference type="GeneID" id="29001533"/>